<evidence type="ECO:0000313" key="1">
    <source>
        <dbReference type="EMBL" id="GMQ64332.1"/>
    </source>
</evidence>
<dbReference type="EMBL" id="BTPU01000067">
    <property type="protein sequence ID" value="GMQ64332.1"/>
    <property type="molecule type" value="Genomic_DNA"/>
</dbReference>
<evidence type="ECO:0000313" key="2">
    <source>
        <dbReference type="Proteomes" id="UP001374599"/>
    </source>
</evidence>
<gene>
    <name evidence="1" type="ORF">AN2V17_35690</name>
</gene>
<dbReference type="Proteomes" id="UP001374599">
    <property type="component" value="Unassembled WGS sequence"/>
</dbReference>
<comment type="caution">
    <text evidence="1">The sequence shown here is derived from an EMBL/GenBank/DDBJ whole genome shotgun (WGS) entry which is preliminary data.</text>
</comment>
<name>A0ACB5UMX5_9FIRM</name>
<reference evidence="1" key="1">
    <citation type="submission" date="2023-09" db="EMBL/GenBank/DDBJ databases">
        <title>Vallitalea sediminicola and Vallitalea maricola sp. nov., anaerobic bacteria isolated from marine sediment.</title>
        <authorList>
            <person name="Hirano S."/>
            <person name="Maeda A."/>
            <person name="Terahara T."/>
            <person name="Mori K."/>
            <person name="Hamada M."/>
            <person name="Matsumoto R."/>
            <person name="Kobayashi T."/>
        </authorList>
    </citation>
    <scope>NUCLEOTIDE SEQUENCE</scope>
    <source>
        <strain evidence="1">AN17-2</strain>
    </source>
</reference>
<proteinExistence type="predicted"/>
<accession>A0ACB5UMX5</accession>
<keyword evidence="2" id="KW-1185">Reference proteome</keyword>
<protein>
    <submittedName>
        <fullName evidence="1">Phage tail protein I</fullName>
    </submittedName>
</protein>
<organism evidence="1 2">
    <name type="scientific">Vallitalea maricola</name>
    <dbReference type="NCBI Taxonomy" id="3074433"/>
    <lineage>
        <taxon>Bacteria</taxon>
        <taxon>Bacillati</taxon>
        <taxon>Bacillota</taxon>
        <taxon>Clostridia</taxon>
        <taxon>Lachnospirales</taxon>
        <taxon>Vallitaleaceae</taxon>
        <taxon>Vallitalea</taxon>
    </lineage>
</organism>
<sequence length="187" mass="21545">MINLSQVSLLNLLPNHLREDKNVVTMCKALDEEIKDINSVIPMLSYIQNMESLDDEMLDYLAWQYHVDFYDTSLEISKKIELNRNSIRWHKKKGTPSSVEELITTVFGDGYIEEWFEYNGEPYTFNVVTTNADVTNTKANDFQLALNSVKNSRSHLNNIIIRKTNNMSLTIGAIVHTGDFMVLHQVN</sequence>